<evidence type="ECO:0000313" key="2">
    <source>
        <dbReference type="Ensembl" id="ENSOGAP00000017151.1"/>
    </source>
</evidence>
<feature type="compositionally biased region" description="Polar residues" evidence="1">
    <location>
        <begin position="34"/>
        <end position="45"/>
    </location>
</feature>
<keyword evidence="3" id="KW-1185">Reference proteome</keyword>
<dbReference type="Ensembl" id="ENSOGAT00000026966.1">
    <property type="protein sequence ID" value="ENSOGAP00000017151.1"/>
    <property type="gene ID" value="ENSOGAG00000032884.1"/>
</dbReference>
<reference evidence="3" key="1">
    <citation type="submission" date="2011-03" db="EMBL/GenBank/DDBJ databases">
        <title>Version 3 of the genome sequence of Otolemur garnettii (Bushbaby).</title>
        <authorList>
            <consortium name="The Broad Institute Genome Sequencing Platform"/>
            <person name="Di Palma F."/>
            <person name="Johnson J."/>
            <person name="Lander E.S."/>
            <person name="Lindblad-Toh K."/>
            <person name="Jaffe D.B."/>
            <person name="Gnerre S."/>
            <person name="MacCallum I."/>
            <person name="Przybylski D."/>
            <person name="Ribeiro F.J."/>
            <person name="Burton J.N."/>
            <person name="Walker B.J."/>
            <person name="Sharpe T."/>
            <person name="Hall G."/>
        </authorList>
    </citation>
    <scope>NUCLEOTIDE SEQUENCE [LARGE SCALE GENOMIC DNA]</scope>
</reference>
<dbReference type="HOGENOM" id="CLU_3055751_0_0_1"/>
<reference evidence="2" key="3">
    <citation type="submission" date="2025-09" db="UniProtKB">
        <authorList>
            <consortium name="Ensembl"/>
        </authorList>
    </citation>
    <scope>IDENTIFICATION</scope>
</reference>
<evidence type="ECO:0000256" key="1">
    <source>
        <dbReference type="SAM" id="MobiDB-lite"/>
    </source>
</evidence>
<dbReference type="Proteomes" id="UP000005225">
    <property type="component" value="Unassembled WGS sequence"/>
</dbReference>
<reference evidence="2" key="2">
    <citation type="submission" date="2025-08" db="UniProtKB">
        <authorList>
            <consortium name="Ensembl"/>
        </authorList>
    </citation>
    <scope>IDENTIFICATION</scope>
</reference>
<accession>H0XM11</accession>
<evidence type="ECO:0000313" key="3">
    <source>
        <dbReference type="Proteomes" id="UP000005225"/>
    </source>
</evidence>
<dbReference type="AlphaFoldDB" id="H0XM11"/>
<dbReference type="EMBL" id="AAQR03018265">
    <property type="status" value="NOT_ANNOTATED_CDS"/>
    <property type="molecule type" value="Genomic_DNA"/>
</dbReference>
<sequence>MGQCIRLSPAGTLRSRDVESLHTEVDYTGLLQGKPQTLPSESQDPVTVRLGMGT</sequence>
<organism evidence="2 3">
    <name type="scientific">Otolemur garnettii</name>
    <name type="common">Small-eared galago</name>
    <name type="synonym">Garnett's greater bushbaby</name>
    <dbReference type="NCBI Taxonomy" id="30611"/>
    <lineage>
        <taxon>Eukaryota</taxon>
        <taxon>Metazoa</taxon>
        <taxon>Chordata</taxon>
        <taxon>Craniata</taxon>
        <taxon>Vertebrata</taxon>
        <taxon>Euteleostomi</taxon>
        <taxon>Mammalia</taxon>
        <taxon>Eutheria</taxon>
        <taxon>Euarchontoglires</taxon>
        <taxon>Primates</taxon>
        <taxon>Strepsirrhini</taxon>
        <taxon>Lorisiformes</taxon>
        <taxon>Galagidae</taxon>
        <taxon>Otolemur</taxon>
    </lineage>
</organism>
<protein>
    <submittedName>
        <fullName evidence="2">Uncharacterized protein</fullName>
    </submittedName>
</protein>
<feature type="region of interest" description="Disordered" evidence="1">
    <location>
        <begin position="30"/>
        <end position="54"/>
    </location>
</feature>
<name>H0XM11_OTOGA</name>
<proteinExistence type="predicted"/>
<dbReference type="InParanoid" id="H0XM11"/>